<name>A0A7J0F2H2_9ERIC</name>
<sequence length="101" mass="11648">MEGVAKDLKSECRRMPYRECTANVGGVVQMESHRGGVSRSPRQWRGDPPRKRALWVLREDEVVHGTKVDPVMTKQGIGGMVFIGMRLPTRISRWRFYPHQL</sequence>
<gene>
    <name evidence="1" type="ORF">Acr_08g0012560</name>
</gene>
<proteinExistence type="predicted"/>
<dbReference type="EMBL" id="BJWL01000008">
    <property type="protein sequence ID" value="GFY92860.1"/>
    <property type="molecule type" value="Genomic_DNA"/>
</dbReference>
<organism evidence="1 2">
    <name type="scientific">Actinidia rufa</name>
    <dbReference type="NCBI Taxonomy" id="165716"/>
    <lineage>
        <taxon>Eukaryota</taxon>
        <taxon>Viridiplantae</taxon>
        <taxon>Streptophyta</taxon>
        <taxon>Embryophyta</taxon>
        <taxon>Tracheophyta</taxon>
        <taxon>Spermatophyta</taxon>
        <taxon>Magnoliopsida</taxon>
        <taxon>eudicotyledons</taxon>
        <taxon>Gunneridae</taxon>
        <taxon>Pentapetalae</taxon>
        <taxon>asterids</taxon>
        <taxon>Ericales</taxon>
        <taxon>Actinidiaceae</taxon>
        <taxon>Actinidia</taxon>
    </lineage>
</organism>
<comment type="caution">
    <text evidence="1">The sequence shown here is derived from an EMBL/GenBank/DDBJ whole genome shotgun (WGS) entry which is preliminary data.</text>
</comment>
<dbReference type="AlphaFoldDB" id="A0A7J0F2H2"/>
<keyword evidence="2" id="KW-1185">Reference proteome</keyword>
<reference evidence="1 2" key="1">
    <citation type="submission" date="2019-07" db="EMBL/GenBank/DDBJ databases">
        <title>De Novo Assembly of kiwifruit Actinidia rufa.</title>
        <authorList>
            <person name="Sugita-Konishi S."/>
            <person name="Sato K."/>
            <person name="Mori E."/>
            <person name="Abe Y."/>
            <person name="Kisaki G."/>
            <person name="Hamano K."/>
            <person name="Suezawa K."/>
            <person name="Otani M."/>
            <person name="Fukuda T."/>
            <person name="Manabe T."/>
            <person name="Gomi K."/>
            <person name="Tabuchi M."/>
            <person name="Akimitsu K."/>
            <person name="Kataoka I."/>
        </authorList>
    </citation>
    <scope>NUCLEOTIDE SEQUENCE [LARGE SCALE GENOMIC DNA]</scope>
    <source>
        <strain evidence="2">cv. Fuchu</strain>
    </source>
</reference>
<dbReference type="Proteomes" id="UP000585474">
    <property type="component" value="Unassembled WGS sequence"/>
</dbReference>
<protein>
    <submittedName>
        <fullName evidence="1">Uncharacterized protein</fullName>
    </submittedName>
</protein>
<evidence type="ECO:0000313" key="2">
    <source>
        <dbReference type="Proteomes" id="UP000585474"/>
    </source>
</evidence>
<accession>A0A7J0F2H2</accession>
<evidence type="ECO:0000313" key="1">
    <source>
        <dbReference type="EMBL" id="GFY92860.1"/>
    </source>
</evidence>